<dbReference type="EMBL" id="CP022684">
    <property type="protein sequence ID" value="AUM13197.1"/>
    <property type="molecule type" value="Genomic_DNA"/>
</dbReference>
<feature type="region of interest" description="Disordered" evidence="2">
    <location>
        <begin position="250"/>
        <end position="273"/>
    </location>
</feature>
<dbReference type="SUPFAM" id="SSF53474">
    <property type="entry name" value="alpha/beta-Hydrolases"/>
    <property type="match status" value="1"/>
</dbReference>
<gene>
    <name evidence="4" type="ORF">Kalk_12505</name>
</gene>
<keyword evidence="1" id="KW-0175">Coiled coil</keyword>
<feature type="coiled-coil region" evidence="1">
    <location>
        <begin position="161"/>
        <end position="202"/>
    </location>
</feature>
<feature type="chain" id="PRO_5014869051" description="Fungal lipase-like domain-containing protein" evidence="3">
    <location>
        <begin position="35"/>
        <end position="519"/>
    </location>
</feature>
<feature type="signal peptide" evidence="3">
    <location>
        <begin position="1"/>
        <end position="34"/>
    </location>
</feature>
<protein>
    <recommendedName>
        <fullName evidence="6">Fungal lipase-like domain-containing protein</fullName>
    </recommendedName>
</protein>
<feature type="compositionally biased region" description="Low complexity" evidence="2">
    <location>
        <begin position="260"/>
        <end position="273"/>
    </location>
</feature>
<name>A0A2K9LLT9_9GAMM</name>
<dbReference type="Proteomes" id="UP000235116">
    <property type="component" value="Chromosome"/>
</dbReference>
<dbReference type="RefSeq" id="WP_101894576.1">
    <property type="nucleotide sequence ID" value="NZ_CP022684.1"/>
</dbReference>
<reference evidence="5" key="1">
    <citation type="submission" date="2017-08" db="EMBL/GenBank/DDBJ databases">
        <title>Direct submision.</title>
        <authorList>
            <person name="Kim S.-J."/>
            <person name="Rhee S.-K."/>
        </authorList>
    </citation>
    <scope>NUCLEOTIDE SEQUENCE [LARGE SCALE GENOMIC DNA]</scope>
    <source>
        <strain evidence="5">GI5</strain>
    </source>
</reference>
<organism evidence="4 5">
    <name type="scientific">Ketobacter alkanivorans</name>
    <dbReference type="NCBI Taxonomy" id="1917421"/>
    <lineage>
        <taxon>Bacteria</taxon>
        <taxon>Pseudomonadati</taxon>
        <taxon>Pseudomonadota</taxon>
        <taxon>Gammaproteobacteria</taxon>
        <taxon>Pseudomonadales</taxon>
        <taxon>Ketobacteraceae</taxon>
        <taxon>Ketobacter</taxon>
    </lineage>
</organism>
<evidence type="ECO:0000313" key="5">
    <source>
        <dbReference type="Proteomes" id="UP000235116"/>
    </source>
</evidence>
<evidence type="ECO:0000313" key="4">
    <source>
        <dbReference type="EMBL" id="AUM13197.1"/>
    </source>
</evidence>
<evidence type="ECO:0000256" key="3">
    <source>
        <dbReference type="SAM" id="SignalP"/>
    </source>
</evidence>
<sequence length="519" mass="58284">MASLTFHKLSICYTKAHLHWLALFACMLWGTAQAVTQTQINTSASTVKQLKVDVDETEAAISSLEKSLWSLDKQILDKRKTIREERTSERKLFHEAKRDLKRQSFEIERIEKDISLVDFDIDIVQRDKDRDQQRHADLNVLKQRLAQSDYESRQKDYQTQILALQKKKAPLQAELEKAKAKLAELESLLEAQKGEVDESSLDNDPRIASLISKRDSTATQLSSLRAGLKTKQAKLSQETSEFNTLVAQFKREQSAKQKPKQAAAEPKPAPKAAAKANLDLGTGEHASYVFVISGDQEPNIENTLHLKSWVESYGAKFIEANWNGFSNGSGPANSFGFQEAFREYIRQIPKDAKLILIGHGLGGGSAIEAATRIAFSEDRTVDFLAVLDPIGSEGLRANIVYDTKGACTKPDPKNTITNTEYVACIKSSKKRMITSNIKFFYNRWQKDAKGPLDYQRQISSLDARGKVVRVPTASGRFNIENGTEADQRRMYFAGDENAHKLLLAEEAKVLPKLLVQHLR</sequence>
<keyword evidence="5" id="KW-1185">Reference proteome</keyword>
<evidence type="ECO:0000256" key="2">
    <source>
        <dbReference type="SAM" id="MobiDB-lite"/>
    </source>
</evidence>
<proteinExistence type="predicted"/>
<dbReference type="AlphaFoldDB" id="A0A2K9LLT9"/>
<dbReference type="KEGG" id="kak:Kalk_12505"/>
<accession>A0A2K9LLT9</accession>
<keyword evidence="3" id="KW-0732">Signal</keyword>
<evidence type="ECO:0000256" key="1">
    <source>
        <dbReference type="SAM" id="Coils"/>
    </source>
</evidence>
<dbReference type="OrthoDB" id="7055403at2"/>
<evidence type="ECO:0008006" key="6">
    <source>
        <dbReference type="Google" id="ProtNLM"/>
    </source>
</evidence>
<dbReference type="InterPro" id="IPR029058">
    <property type="entry name" value="AB_hydrolase_fold"/>
</dbReference>